<dbReference type="InterPro" id="IPR037923">
    <property type="entry name" value="HTH-like"/>
</dbReference>
<gene>
    <name evidence="5" type="ORF">JQM67_07860</name>
</gene>
<accession>A0ABS9CN75</accession>
<evidence type="ECO:0000256" key="3">
    <source>
        <dbReference type="ARBA" id="ARBA00023163"/>
    </source>
</evidence>
<dbReference type="Proteomes" id="UP001299220">
    <property type="component" value="Unassembled WGS sequence"/>
</dbReference>
<evidence type="ECO:0000256" key="2">
    <source>
        <dbReference type="ARBA" id="ARBA00023125"/>
    </source>
</evidence>
<name>A0ABS9CN75_9FIRM</name>
<dbReference type="PANTHER" id="PTHR43280:SF2">
    <property type="entry name" value="HTH-TYPE TRANSCRIPTIONAL REGULATOR EXSA"/>
    <property type="match status" value="1"/>
</dbReference>
<evidence type="ECO:0000313" key="6">
    <source>
        <dbReference type="Proteomes" id="UP001299220"/>
    </source>
</evidence>
<proteinExistence type="predicted"/>
<reference evidence="5 6" key="1">
    <citation type="submission" date="2020-12" db="EMBL/GenBank/DDBJ databases">
        <title>Whole genome sequences of gut porcine anaerobes.</title>
        <authorList>
            <person name="Kubasova T."/>
            <person name="Jahodarova E."/>
            <person name="Rychlik I."/>
        </authorList>
    </citation>
    <scope>NUCLEOTIDE SEQUENCE [LARGE SCALE GENOMIC DNA]</scope>
    <source>
        <strain evidence="5 6">An867</strain>
    </source>
</reference>
<dbReference type="SUPFAM" id="SSF51215">
    <property type="entry name" value="Regulatory protein AraC"/>
    <property type="match status" value="1"/>
</dbReference>
<dbReference type="Gene3D" id="2.60.120.10">
    <property type="entry name" value="Jelly Rolls"/>
    <property type="match status" value="1"/>
</dbReference>
<dbReference type="PANTHER" id="PTHR43280">
    <property type="entry name" value="ARAC-FAMILY TRANSCRIPTIONAL REGULATOR"/>
    <property type="match status" value="1"/>
</dbReference>
<sequence length="282" mass="31769">MEAGQAISRRDSAQTMIARDFEMHHNRDPYFRTIEFHAHDFLELYLFLDGSVTYYIEDQVYDLCPGDLLIIPPGKMHRPVIANEHAAYERMVLWVNLEYLAHIDGAGNELQKALAAVGPNGYCAPLRGDALVFAVSLFTKTVEMQHSGADSAFTASAIRLYLSAALEAYSRVEAAAQGQPEVIPQVIRYITEHYSEPLTLDSIAARFFISKSYLSRHFKAYTNATVYAYVMALRVTHARRMLREGVPAVEVGRDCGFSDYSTFYKAFRAQTGLSPQQFKART</sequence>
<keyword evidence="3" id="KW-0804">Transcription</keyword>
<keyword evidence="1" id="KW-0805">Transcription regulation</keyword>
<organism evidence="5 6">
    <name type="scientific">Anaeromassilibacillus senegalensis</name>
    <dbReference type="NCBI Taxonomy" id="1673717"/>
    <lineage>
        <taxon>Bacteria</taxon>
        <taxon>Bacillati</taxon>
        <taxon>Bacillota</taxon>
        <taxon>Clostridia</taxon>
        <taxon>Eubacteriales</taxon>
        <taxon>Acutalibacteraceae</taxon>
        <taxon>Anaeromassilibacillus</taxon>
    </lineage>
</organism>
<evidence type="ECO:0000259" key="4">
    <source>
        <dbReference type="PROSITE" id="PS01124"/>
    </source>
</evidence>
<keyword evidence="6" id="KW-1185">Reference proteome</keyword>
<dbReference type="RefSeq" id="WP_235323565.1">
    <property type="nucleotide sequence ID" value="NZ_JAFBIT010000002.1"/>
</dbReference>
<dbReference type="EMBL" id="JAFBIT010000002">
    <property type="protein sequence ID" value="MCF2652514.1"/>
    <property type="molecule type" value="Genomic_DNA"/>
</dbReference>
<dbReference type="InterPro" id="IPR018060">
    <property type="entry name" value="HTH_AraC"/>
</dbReference>
<evidence type="ECO:0000313" key="5">
    <source>
        <dbReference type="EMBL" id="MCF2652514.1"/>
    </source>
</evidence>
<protein>
    <submittedName>
        <fullName evidence="5">Helix-turn-helix domain-containing protein</fullName>
    </submittedName>
</protein>
<dbReference type="Gene3D" id="1.10.10.60">
    <property type="entry name" value="Homeodomain-like"/>
    <property type="match status" value="2"/>
</dbReference>
<keyword evidence="2" id="KW-0238">DNA-binding</keyword>
<dbReference type="Pfam" id="PF12833">
    <property type="entry name" value="HTH_18"/>
    <property type="match status" value="1"/>
</dbReference>
<evidence type="ECO:0000256" key="1">
    <source>
        <dbReference type="ARBA" id="ARBA00023015"/>
    </source>
</evidence>
<dbReference type="InterPro" id="IPR009057">
    <property type="entry name" value="Homeodomain-like_sf"/>
</dbReference>
<feature type="domain" description="HTH araC/xylS-type" evidence="4">
    <location>
        <begin position="184"/>
        <end position="281"/>
    </location>
</feature>
<dbReference type="InterPro" id="IPR014710">
    <property type="entry name" value="RmlC-like_jellyroll"/>
</dbReference>
<dbReference type="SUPFAM" id="SSF46689">
    <property type="entry name" value="Homeodomain-like"/>
    <property type="match status" value="2"/>
</dbReference>
<dbReference type="PROSITE" id="PS01124">
    <property type="entry name" value="HTH_ARAC_FAMILY_2"/>
    <property type="match status" value="1"/>
</dbReference>
<dbReference type="InterPro" id="IPR003313">
    <property type="entry name" value="AraC-bd"/>
</dbReference>
<dbReference type="Pfam" id="PF02311">
    <property type="entry name" value="AraC_binding"/>
    <property type="match status" value="1"/>
</dbReference>
<dbReference type="SMART" id="SM00342">
    <property type="entry name" value="HTH_ARAC"/>
    <property type="match status" value="1"/>
</dbReference>
<comment type="caution">
    <text evidence="5">The sequence shown here is derived from an EMBL/GenBank/DDBJ whole genome shotgun (WGS) entry which is preliminary data.</text>
</comment>